<dbReference type="GO" id="GO:0048471">
    <property type="term" value="C:perinuclear region of cytoplasm"/>
    <property type="evidence" value="ECO:0007669"/>
    <property type="project" value="TreeGrafter"/>
</dbReference>
<protein>
    <submittedName>
        <fullName evidence="5">Uncharacterized protein</fullName>
    </submittedName>
</protein>
<dbReference type="AlphaFoldDB" id="A0A8W8I6U5"/>
<proteinExistence type="predicted"/>
<dbReference type="GO" id="GO:0006913">
    <property type="term" value="P:nucleocytoplasmic transport"/>
    <property type="evidence" value="ECO:0007669"/>
    <property type="project" value="TreeGrafter"/>
</dbReference>
<dbReference type="OrthoDB" id="120976at2759"/>
<dbReference type="GO" id="GO:0005829">
    <property type="term" value="C:cytosol"/>
    <property type="evidence" value="ECO:0007669"/>
    <property type="project" value="TreeGrafter"/>
</dbReference>
<evidence type="ECO:0000256" key="2">
    <source>
        <dbReference type="ARBA" id="ARBA00022614"/>
    </source>
</evidence>
<evidence type="ECO:0000313" key="6">
    <source>
        <dbReference type="Proteomes" id="UP000005408"/>
    </source>
</evidence>
<dbReference type="PANTHER" id="PTHR24113:SF12">
    <property type="entry name" value="RAN GTPASE-ACTIVATING PROTEIN 1"/>
    <property type="match status" value="1"/>
</dbReference>
<feature type="region of interest" description="Disordered" evidence="4">
    <location>
        <begin position="28"/>
        <end position="57"/>
    </location>
</feature>
<keyword evidence="1" id="KW-0343">GTPase activation</keyword>
<organism evidence="5 6">
    <name type="scientific">Magallana gigas</name>
    <name type="common">Pacific oyster</name>
    <name type="synonym">Crassostrea gigas</name>
    <dbReference type="NCBI Taxonomy" id="29159"/>
    <lineage>
        <taxon>Eukaryota</taxon>
        <taxon>Metazoa</taxon>
        <taxon>Spiralia</taxon>
        <taxon>Lophotrochozoa</taxon>
        <taxon>Mollusca</taxon>
        <taxon>Bivalvia</taxon>
        <taxon>Autobranchia</taxon>
        <taxon>Pteriomorphia</taxon>
        <taxon>Ostreida</taxon>
        <taxon>Ostreoidea</taxon>
        <taxon>Ostreidae</taxon>
        <taxon>Magallana</taxon>
    </lineage>
</organism>
<accession>A0A8W8I6U5</accession>
<dbReference type="Proteomes" id="UP000005408">
    <property type="component" value="Unassembled WGS sequence"/>
</dbReference>
<dbReference type="GO" id="GO:0031267">
    <property type="term" value="F:small GTPase binding"/>
    <property type="evidence" value="ECO:0007669"/>
    <property type="project" value="TreeGrafter"/>
</dbReference>
<dbReference type="GO" id="GO:0005096">
    <property type="term" value="F:GTPase activator activity"/>
    <property type="evidence" value="ECO:0007669"/>
    <property type="project" value="UniProtKB-KW"/>
</dbReference>
<dbReference type="OMA" id="TEMYLAC"/>
<evidence type="ECO:0000313" key="5">
    <source>
        <dbReference type="EnsemblMetazoa" id="G12877.1:cds"/>
    </source>
</evidence>
<dbReference type="EnsemblMetazoa" id="G12877.1">
    <property type="protein sequence ID" value="G12877.1:cds"/>
    <property type="gene ID" value="G12877"/>
</dbReference>
<keyword evidence="2" id="KW-0433">Leucine-rich repeat</keyword>
<dbReference type="InterPro" id="IPR001611">
    <property type="entry name" value="Leu-rich_rpt"/>
</dbReference>
<evidence type="ECO:0000256" key="1">
    <source>
        <dbReference type="ARBA" id="ARBA00022468"/>
    </source>
</evidence>
<dbReference type="GO" id="GO:0005634">
    <property type="term" value="C:nucleus"/>
    <property type="evidence" value="ECO:0007669"/>
    <property type="project" value="TreeGrafter"/>
</dbReference>
<keyword evidence="3" id="KW-0677">Repeat</keyword>
<dbReference type="Pfam" id="PF13516">
    <property type="entry name" value="LRR_6"/>
    <property type="match status" value="5"/>
</dbReference>
<evidence type="ECO:0000256" key="4">
    <source>
        <dbReference type="SAM" id="MobiDB-lite"/>
    </source>
</evidence>
<name>A0A8W8I6U5_MAGGI</name>
<evidence type="ECO:0000256" key="3">
    <source>
        <dbReference type="ARBA" id="ARBA00022737"/>
    </source>
</evidence>
<dbReference type="InterPro" id="IPR027038">
    <property type="entry name" value="RanGap"/>
</dbReference>
<feature type="region of interest" description="Disordered" evidence="4">
    <location>
        <begin position="600"/>
        <end position="625"/>
    </location>
</feature>
<dbReference type="PANTHER" id="PTHR24113">
    <property type="entry name" value="RAN GTPASE-ACTIVATING PROTEIN 1"/>
    <property type="match status" value="1"/>
</dbReference>
<dbReference type="SMART" id="SM00368">
    <property type="entry name" value="LRR_RI"/>
    <property type="match status" value="8"/>
</dbReference>
<dbReference type="SUPFAM" id="SSF52047">
    <property type="entry name" value="RNI-like"/>
    <property type="match status" value="1"/>
</dbReference>
<feature type="compositionally biased region" description="Basic residues" evidence="4">
    <location>
        <begin position="47"/>
        <end position="57"/>
    </location>
</feature>
<dbReference type="InterPro" id="IPR032675">
    <property type="entry name" value="LRR_dom_sf"/>
</dbReference>
<feature type="compositionally biased region" description="Low complexity" evidence="4">
    <location>
        <begin position="31"/>
        <end position="46"/>
    </location>
</feature>
<dbReference type="Gene3D" id="3.80.10.10">
    <property type="entry name" value="Ribonuclease Inhibitor"/>
    <property type="match status" value="3"/>
</dbReference>
<reference evidence="5" key="1">
    <citation type="submission" date="2022-08" db="UniProtKB">
        <authorList>
            <consortium name="EnsemblMetazoa"/>
        </authorList>
    </citation>
    <scope>IDENTIFICATION</scope>
    <source>
        <strain evidence="5">05x7-T-G4-1.051#20</strain>
    </source>
</reference>
<keyword evidence="6" id="KW-1185">Reference proteome</keyword>
<sequence>MEALEKGRYDMGMSSPPPLIFPPRSATLSFVSEPSSPGSGTGSHSVTRLRKNSAKMRKIQLSSRLASPIPSVTSAKSTVSKQPSSKPWEYVPILTDEQYAEKKERLLRGSKLKRELEKYWNIETPSRLEKKRLDEISSEDEEYDTDLDQELVGLELIVDEKTKQIKDDGLFPEYKRMCRKLNVIPNHYLLRHSTDDDIKLRHRYLSKNDCTAMGYEMKDNSTFSKIDLEDNGMTGKHIHALAEMLLQNHYVSDINLSNNPVGVPGAKVVRYILTNNTHIRKVDLTGCKIQDVGGKVMAEILEHNVYIKQLLLSRNGIGDESAIQFGKVLESNSTLEILDLSWNQINRPGAHALAVGLRNNHGLQSLILNMNGVGKEGGSSLIECLRLNSTLTILDIGANRIPDDIAPVIARVLPSNKALHTLKLSYNLITSEGAMTLLKPWSSKIKKKSPLKKIELDGTDVHTELALLVHKLREKRGLTVTVRLPPSRRERSLDPLMGSLMYIVRFCDKEDVDLPELFPRSYEEKGVLISTDDVVELIKHSGKDIGKYRLHELKRTLQETRDRRFELKELLTIHNQMRLGKDPQREDSLRSAIAGKRRGIPVETLQVSTPSTAGVRFRGGSDDED</sequence>